<accession>A0A0V1MPM3</accession>
<feature type="compositionally biased region" description="Basic residues" evidence="1">
    <location>
        <begin position="88"/>
        <end position="97"/>
    </location>
</feature>
<sequence length="447" mass="50425">MVTFISLSIIAGNCHGTNVANPADQYLNGDYVHCPRESEYGLLTVHRLFATFWFIEPGSNQRSMDEKHMPTEENTTIEITKKDGARRTSGRKKHQGRTPRYFPAPQGLMAGWQMDPNVWLCLIESRPPSERRGNLSAGHLTSSGSKRLQDPLEGPETRRRLESLQTHSHLFCITYSSLGLATEFMCVMKNVIDSTRYISFEKPLQQEAEIQYVEVVACSKEPSLRIRELLVLSQFLNEDGILSGLFGKLLRAACILHNKRSPPVNLRRTAGVLIAVEIQDAQIQYVEATACSKEPSLRIRELLVLSQFLNEDGILRDRRSVNSPQFYAGVEVHPANLRSSFVEQMRLPGAVAGVREVFETSIVQQELEGCAARLCRRIDRVKIHQQEGCLMRRKLVVVALSRIDLRSAFDDAEVDDAFVNSVEAIVFVNCCLPRKVEIATRAEEGRR</sequence>
<feature type="region of interest" description="Disordered" evidence="1">
    <location>
        <begin position="82"/>
        <end position="102"/>
    </location>
</feature>
<organism evidence="3 4">
    <name type="scientific">Trichinella papuae</name>
    <dbReference type="NCBI Taxonomy" id="268474"/>
    <lineage>
        <taxon>Eukaryota</taxon>
        <taxon>Metazoa</taxon>
        <taxon>Ecdysozoa</taxon>
        <taxon>Nematoda</taxon>
        <taxon>Enoplea</taxon>
        <taxon>Dorylaimia</taxon>
        <taxon>Trichinellida</taxon>
        <taxon>Trichinellidae</taxon>
        <taxon>Trichinella</taxon>
    </lineage>
</organism>
<dbReference type="AlphaFoldDB" id="A0A0V1MPM3"/>
<gene>
    <name evidence="3" type="ORF">T10_9156</name>
</gene>
<evidence type="ECO:0000313" key="4">
    <source>
        <dbReference type="Proteomes" id="UP000054843"/>
    </source>
</evidence>
<evidence type="ECO:0000313" key="3">
    <source>
        <dbReference type="EMBL" id="KRZ73709.1"/>
    </source>
</evidence>
<comment type="caution">
    <text evidence="3">The sequence shown here is derived from an EMBL/GenBank/DDBJ whole genome shotgun (WGS) entry which is preliminary data.</text>
</comment>
<dbReference type="Proteomes" id="UP000054843">
    <property type="component" value="Unassembled WGS sequence"/>
</dbReference>
<protein>
    <submittedName>
        <fullName evidence="3">Uncharacterized protein</fullName>
    </submittedName>
</protein>
<evidence type="ECO:0000256" key="2">
    <source>
        <dbReference type="SAM" id="SignalP"/>
    </source>
</evidence>
<name>A0A0V1MPM3_9BILA</name>
<feature type="signal peptide" evidence="2">
    <location>
        <begin position="1"/>
        <end position="16"/>
    </location>
</feature>
<proteinExistence type="predicted"/>
<keyword evidence="2" id="KW-0732">Signal</keyword>
<reference evidence="3 4" key="1">
    <citation type="submission" date="2015-01" db="EMBL/GenBank/DDBJ databases">
        <title>Evolution of Trichinella species and genotypes.</title>
        <authorList>
            <person name="Korhonen P.K."/>
            <person name="Edoardo P."/>
            <person name="Giuseppe L.R."/>
            <person name="Gasser R.B."/>
        </authorList>
    </citation>
    <scope>NUCLEOTIDE SEQUENCE [LARGE SCALE GENOMIC DNA]</scope>
    <source>
        <strain evidence="3">ISS1980</strain>
    </source>
</reference>
<dbReference type="EMBL" id="JYDO01000059">
    <property type="protein sequence ID" value="KRZ73709.1"/>
    <property type="molecule type" value="Genomic_DNA"/>
</dbReference>
<feature type="region of interest" description="Disordered" evidence="1">
    <location>
        <begin position="130"/>
        <end position="155"/>
    </location>
</feature>
<evidence type="ECO:0000256" key="1">
    <source>
        <dbReference type="SAM" id="MobiDB-lite"/>
    </source>
</evidence>
<keyword evidence="4" id="KW-1185">Reference proteome</keyword>
<feature type="chain" id="PRO_5006882741" evidence="2">
    <location>
        <begin position="17"/>
        <end position="447"/>
    </location>
</feature>